<accession>A0A0F9Q4E0</accession>
<organism evidence="1">
    <name type="scientific">marine sediment metagenome</name>
    <dbReference type="NCBI Taxonomy" id="412755"/>
    <lineage>
        <taxon>unclassified sequences</taxon>
        <taxon>metagenomes</taxon>
        <taxon>ecological metagenomes</taxon>
    </lineage>
</organism>
<dbReference type="AlphaFoldDB" id="A0A0F9Q4E0"/>
<protein>
    <submittedName>
        <fullName evidence="1">Uncharacterized protein</fullName>
    </submittedName>
</protein>
<sequence length="61" mass="6945">MGSYRCVVCNRLRCSHTHGYIACERCGDEFCENCAQNEEDLCEGCYMDLLAEAGELTERNE</sequence>
<comment type="caution">
    <text evidence="1">The sequence shown here is derived from an EMBL/GenBank/DDBJ whole genome shotgun (WGS) entry which is preliminary data.</text>
</comment>
<gene>
    <name evidence="1" type="ORF">LCGC14_1059680</name>
</gene>
<evidence type="ECO:0000313" key="1">
    <source>
        <dbReference type="EMBL" id="KKN08156.1"/>
    </source>
</evidence>
<reference evidence="1" key="1">
    <citation type="journal article" date="2015" name="Nature">
        <title>Complex archaea that bridge the gap between prokaryotes and eukaryotes.</title>
        <authorList>
            <person name="Spang A."/>
            <person name="Saw J.H."/>
            <person name="Jorgensen S.L."/>
            <person name="Zaremba-Niedzwiedzka K."/>
            <person name="Martijn J."/>
            <person name="Lind A.E."/>
            <person name="van Eijk R."/>
            <person name="Schleper C."/>
            <person name="Guy L."/>
            <person name="Ettema T.J."/>
        </authorList>
    </citation>
    <scope>NUCLEOTIDE SEQUENCE</scope>
</reference>
<proteinExistence type="predicted"/>
<dbReference type="EMBL" id="LAZR01004488">
    <property type="protein sequence ID" value="KKN08156.1"/>
    <property type="molecule type" value="Genomic_DNA"/>
</dbReference>
<name>A0A0F9Q4E0_9ZZZZ</name>